<name>A0A085NJI5_9BILA</name>
<keyword evidence="3" id="KW-1185">Reference proteome</keyword>
<protein>
    <submittedName>
        <fullName evidence="2">Uncharacterized protein</fullName>
    </submittedName>
</protein>
<dbReference type="Proteomes" id="UP000030758">
    <property type="component" value="Unassembled WGS sequence"/>
</dbReference>
<sequence length="96" mass="10576">MAHGKLAAVTAAALRLKAVSTILCAPTGGLAQAKVRIGRRMESVTTGDLRHTNHSSTFVRLLKHYLSFPRALYKLESSSRRAKANTNAAQRRCWQE</sequence>
<dbReference type="EMBL" id="KL367494">
    <property type="protein sequence ID" value="KFD69631.1"/>
    <property type="molecule type" value="Genomic_DNA"/>
</dbReference>
<feature type="non-terminal residue" evidence="2">
    <location>
        <position position="96"/>
    </location>
</feature>
<gene>
    <name evidence="1" type="ORF">M513_01997</name>
    <name evidence="2" type="ORF">M514_01997</name>
</gene>
<evidence type="ECO:0000313" key="1">
    <source>
        <dbReference type="EMBL" id="KFD57112.1"/>
    </source>
</evidence>
<proteinExistence type="predicted"/>
<organism evidence="2">
    <name type="scientific">Trichuris suis</name>
    <name type="common">pig whipworm</name>
    <dbReference type="NCBI Taxonomy" id="68888"/>
    <lineage>
        <taxon>Eukaryota</taxon>
        <taxon>Metazoa</taxon>
        <taxon>Ecdysozoa</taxon>
        <taxon>Nematoda</taxon>
        <taxon>Enoplea</taxon>
        <taxon>Dorylaimia</taxon>
        <taxon>Trichinellida</taxon>
        <taxon>Trichuridae</taxon>
        <taxon>Trichuris</taxon>
    </lineage>
</organism>
<dbReference type="AlphaFoldDB" id="A0A085NJI5"/>
<accession>A0A085NJI5</accession>
<evidence type="ECO:0000313" key="3">
    <source>
        <dbReference type="Proteomes" id="UP000030764"/>
    </source>
</evidence>
<dbReference type="Proteomes" id="UP000030764">
    <property type="component" value="Unassembled WGS sequence"/>
</dbReference>
<reference evidence="2 3" key="1">
    <citation type="journal article" date="2014" name="Nat. Genet.">
        <title>Genome and transcriptome of the porcine whipworm Trichuris suis.</title>
        <authorList>
            <person name="Jex A.R."/>
            <person name="Nejsum P."/>
            <person name="Schwarz E.M."/>
            <person name="Hu L."/>
            <person name="Young N.D."/>
            <person name="Hall R.S."/>
            <person name="Korhonen P.K."/>
            <person name="Liao S."/>
            <person name="Thamsborg S."/>
            <person name="Xia J."/>
            <person name="Xu P."/>
            <person name="Wang S."/>
            <person name="Scheerlinck J.P."/>
            <person name="Hofmann A."/>
            <person name="Sternberg P.W."/>
            <person name="Wang J."/>
            <person name="Gasser R.B."/>
        </authorList>
    </citation>
    <scope>NUCLEOTIDE SEQUENCE [LARGE SCALE GENOMIC DNA]</scope>
    <source>
        <strain evidence="2">DCEP-RM93F</strain>
        <strain evidence="1">DCEP-RM93M</strain>
    </source>
</reference>
<evidence type="ECO:0000313" key="2">
    <source>
        <dbReference type="EMBL" id="KFD69631.1"/>
    </source>
</evidence>
<dbReference type="EMBL" id="KL363190">
    <property type="protein sequence ID" value="KFD57112.1"/>
    <property type="molecule type" value="Genomic_DNA"/>
</dbReference>